<evidence type="ECO:0000313" key="1">
    <source>
        <dbReference type="EMBL" id="AAK76251.1"/>
    </source>
</evidence>
<evidence type="ECO:0000313" key="2">
    <source>
        <dbReference type="Proteomes" id="UP000000585"/>
    </source>
</evidence>
<dbReference type="EnsemblBacteria" id="AAK76251">
    <property type="protein sequence ID" value="AAK76251"/>
    <property type="gene ID" value="SP_2200"/>
</dbReference>
<sequence length="36" mass="4231">MIAQNKKNVKETAYRKEQEISPTPIFYTRSPSLFTL</sequence>
<dbReference type="Proteomes" id="UP000000585">
    <property type="component" value="Chromosome"/>
</dbReference>
<keyword evidence="2" id="KW-1185">Reference proteome</keyword>
<dbReference type="EMBL" id="AE005672">
    <property type="protein sequence ID" value="AAK76251.1"/>
    <property type="molecule type" value="Genomic_DNA"/>
</dbReference>
<dbReference type="PaxDb" id="170187-SP_2200"/>
<gene>
    <name evidence="1" type="ordered locus">SP_2200</name>
</gene>
<dbReference type="AlphaFoldDB" id="A0A0H2US60"/>
<organism evidence="1 2">
    <name type="scientific">Streptococcus pneumoniae serotype 4 (strain ATCC BAA-334 / TIGR4)</name>
    <dbReference type="NCBI Taxonomy" id="170187"/>
    <lineage>
        <taxon>Bacteria</taxon>
        <taxon>Bacillati</taxon>
        <taxon>Bacillota</taxon>
        <taxon>Bacilli</taxon>
        <taxon>Lactobacillales</taxon>
        <taxon>Streptococcaceae</taxon>
        <taxon>Streptococcus</taxon>
    </lineage>
</organism>
<reference evidence="1 2" key="1">
    <citation type="journal article" date="2001" name="Science">
        <title>Complete genome sequence of a virulent isolate of Streptococcus pneumoniae.</title>
        <authorList>
            <person name="Tettelin H."/>
            <person name="Nelson K.E."/>
            <person name="Paulsen I.T."/>
            <person name="Eisen J.A."/>
            <person name="Read T.D."/>
            <person name="Peterson S."/>
            <person name="Heidelberg J."/>
            <person name="DeBoy R.T."/>
            <person name="Haft D.H."/>
            <person name="Dodson R.J."/>
            <person name="Durkin A.S."/>
            <person name="Gwinn M."/>
            <person name="Kolonay J.F."/>
            <person name="Nelson W.C."/>
            <person name="Peterson J.D."/>
            <person name="Umayam L.A."/>
            <person name="White O."/>
            <person name="Salzberg S.L."/>
            <person name="Lewis M.R."/>
            <person name="Radune D."/>
            <person name="Holtzapple E."/>
            <person name="Khouri H."/>
            <person name="Wolf A.M."/>
            <person name="Utterback T.R."/>
            <person name="Hansen C.L."/>
            <person name="McDonald L.A."/>
            <person name="Feldblyum T.V."/>
            <person name="Angiuoli S."/>
            <person name="Dickinson T."/>
            <person name="Hickey E.K."/>
            <person name="Holt I.E."/>
            <person name="Loftus B.J."/>
            <person name="Yang F."/>
            <person name="Smith H.O."/>
            <person name="Venter J.C."/>
            <person name="Dougherty B.A."/>
            <person name="Morrison D.A."/>
            <person name="Hollingshead S.K."/>
            <person name="Fraser C.M."/>
        </authorList>
    </citation>
    <scope>NUCLEOTIDE SEQUENCE [LARGE SCALE GENOMIC DNA]</scope>
    <source>
        <strain evidence="2">ATCC BAA-334 / TIGR4</strain>
    </source>
</reference>
<dbReference type="KEGG" id="spn:SP_2200"/>
<proteinExistence type="predicted"/>
<name>A0A0H2US60_STRPN</name>
<protein>
    <submittedName>
        <fullName evidence="1">Uncharacterized protein</fullName>
    </submittedName>
</protein>
<accession>A0A0H2US60</accession>